<dbReference type="AlphaFoldDB" id="A0AAE0NPF5"/>
<protein>
    <submittedName>
        <fullName evidence="1">Uncharacterized protein</fullName>
    </submittedName>
</protein>
<dbReference type="EMBL" id="JAULSW010000004">
    <property type="protein sequence ID" value="KAK3385228.1"/>
    <property type="molecule type" value="Genomic_DNA"/>
</dbReference>
<evidence type="ECO:0000313" key="1">
    <source>
        <dbReference type="EMBL" id="KAK3385228.1"/>
    </source>
</evidence>
<gene>
    <name evidence="1" type="ORF">B0H63DRAFT_472572</name>
</gene>
<accession>A0AAE0NPF5</accession>
<evidence type="ECO:0000313" key="2">
    <source>
        <dbReference type="Proteomes" id="UP001285441"/>
    </source>
</evidence>
<dbReference type="Proteomes" id="UP001285441">
    <property type="component" value="Unassembled WGS sequence"/>
</dbReference>
<organism evidence="1 2">
    <name type="scientific">Podospora didyma</name>
    <dbReference type="NCBI Taxonomy" id="330526"/>
    <lineage>
        <taxon>Eukaryota</taxon>
        <taxon>Fungi</taxon>
        <taxon>Dikarya</taxon>
        <taxon>Ascomycota</taxon>
        <taxon>Pezizomycotina</taxon>
        <taxon>Sordariomycetes</taxon>
        <taxon>Sordariomycetidae</taxon>
        <taxon>Sordariales</taxon>
        <taxon>Podosporaceae</taxon>
        <taxon>Podospora</taxon>
    </lineage>
</organism>
<sequence length="71" mass="8497">MRQRVFSLRLWHWCQYWRVIMCLKVCPYCSPSLALSYYLCSITPPLARRVILYLKACPFFCRLPADSVLLH</sequence>
<keyword evidence="2" id="KW-1185">Reference proteome</keyword>
<proteinExistence type="predicted"/>
<comment type="caution">
    <text evidence="1">The sequence shown here is derived from an EMBL/GenBank/DDBJ whole genome shotgun (WGS) entry which is preliminary data.</text>
</comment>
<reference evidence="1" key="2">
    <citation type="submission" date="2023-06" db="EMBL/GenBank/DDBJ databases">
        <authorList>
            <consortium name="Lawrence Berkeley National Laboratory"/>
            <person name="Haridas S."/>
            <person name="Hensen N."/>
            <person name="Bonometti L."/>
            <person name="Westerberg I."/>
            <person name="Brannstrom I.O."/>
            <person name="Guillou S."/>
            <person name="Cros-Aarteil S."/>
            <person name="Calhoun S."/>
            <person name="Kuo A."/>
            <person name="Mondo S."/>
            <person name="Pangilinan J."/>
            <person name="Riley R."/>
            <person name="LaButti K."/>
            <person name="Andreopoulos B."/>
            <person name="Lipzen A."/>
            <person name="Chen C."/>
            <person name="Yanf M."/>
            <person name="Daum C."/>
            <person name="Ng V."/>
            <person name="Clum A."/>
            <person name="Steindorff A."/>
            <person name="Ohm R."/>
            <person name="Martin F."/>
            <person name="Silar P."/>
            <person name="Natvig D."/>
            <person name="Lalanne C."/>
            <person name="Gautier V."/>
            <person name="Ament-velasquez S.L."/>
            <person name="Kruys A."/>
            <person name="Hutchinson M.I."/>
            <person name="Powell A.J."/>
            <person name="Barry K."/>
            <person name="Miller A.N."/>
            <person name="Grigoriev I.V."/>
            <person name="Debuchy R."/>
            <person name="Gladieux P."/>
            <person name="Thoren M.H."/>
            <person name="Johannesson H."/>
        </authorList>
    </citation>
    <scope>NUCLEOTIDE SEQUENCE</scope>
    <source>
        <strain evidence="1">CBS 232.78</strain>
    </source>
</reference>
<reference evidence="1" key="1">
    <citation type="journal article" date="2023" name="Mol. Phylogenet. Evol.">
        <title>Genome-scale phylogeny and comparative genomics of the fungal order Sordariales.</title>
        <authorList>
            <person name="Hensen N."/>
            <person name="Bonometti L."/>
            <person name="Westerberg I."/>
            <person name="Brannstrom I.O."/>
            <person name="Guillou S."/>
            <person name="Cros-Aarteil S."/>
            <person name="Calhoun S."/>
            <person name="Haridas S."/>
            <person name="Kuo A."/>
            <person name="Mondo S."/>
            <person name="Pangilinan J."/>
            <person name="Riley R."/>
            <person name="LaButti K."/>
            <person name="Andreopoulos B."/>
            <person name="Lipzen A."/>
            <person name="Chen C."/>
            <person name="Yan M."/>
            <person name="Daum C."/>
            <person name="Ng V."/>
            <person name="Clum A."/>
            <person name="Steindorff A."/>
            <person name="Ohm R.A."/>
            <person name="Martin F."/>
            <person name="Silar P."/>
            <person name="Natvig D.O."/>
            <person name="Lalanne C."/>
            <person name="Gautier V."/>
            <person name="Ament-Velasquez S.L."/>
            <person name="Kruys A."/>
            <person name="Hutchinson M.I."/>
            <person name="Powell A.J."/>
            <person name="Barry K."/>
            <person name="Miller A.N."/>
            <person name="Grigoriev I.V."/>
            <person name="Debuchy R."/>
            <person name="Gladieux P."/>
            <person name="Hiltunen Thoren M."/>
            <person name="Johannesson H."/>
        </authorList>
    </citation>
    <scope>NUCLEOTIDE SEQUENCE</scope>
    <source>
        <strain evidence="1">CBS 232.78</strain>
    </source>
</reference>
<name>A0AAE0NPF5_9PEZI</name>